<organism evidence="6 7">
    <name type="scientific">Phialemonium thermophilum</name>
    <dbReference type="NCBI Taxonomy" id="223376"/>
    <lineage>
        <taxon>Eukaryota</taxon>
        <taxon>Fungi</taxon>
        <taxon>Dikarya</taxon>
        <taxon>Ascomycota</taxon>
        <taxon>Pezizomycotina</taxon>
        <taxon>Sordariomycetes</taxon>
        <taxon>Sordariomycetidae</taxon>
        <taxon>Cephalothecales</taxon>
        <taxon>Cephalothecaceae</taxon>
        <taxon>Phialemonium</taxon>
    </lineage>
</organism>
<keyword evidence="3" id="KW-0560">Oxidoreductase</keyword>
<evidence type="ECO:0000313" key="7">
    <source>
        <dbReference type="Proteomes" id="UP001586593"/>
    </source>
</evidence>
<comment type="caution">
    <text evidence="6">The sequence shown here is derived from an EMBL/GenBank/DDBJ whole genome shotgun (WGS) entry which is preliminary data.</text>
</comment>
<evidence type="ECO:0000256" key="3">
    <source>
        <dbReference type="ARBA" id="ARBA00023002"/>
    </source>
</evidence>
<keyword evidence="4" id="KW-0186">Copper</keyword>
<evidence type="ECO:0000256" key="1">
    <source>
        <dbReference type="ARBA" id="ARBA00010609"/>
    </source>
</evidence>
<dbReference type="Gene3D" id="2.60.40.420">
    <property type="entry name" value="Cupredoxins - blue copper proteins"/>
    <property type="match status" value="1"/>
</dbReference>
<reference evidence="6 7" key="1">
    <citation type="journal article" date="2024" name="Commun. Biol.">
        <title>Comparative genomic analysis of thermophilic fungi reveals convergent evolutionary adaptations and gene losses.</title>
        <authorList>
            <person name="Steindorff A.S."/>
            <person name="Aguilar-Pontes M.V."/>
            <person name="Robinson A.J."/>
            <person name="Andreopoulos B."/>
            <person name="LaButti K."/>
            <person name="Kuo A."/>
            <person name="Mondo S."/>
            <person name="Riley R."/>
            <person name="Otillar R."/>
            <person name="Haridas S."/>
            <person name="Lipzen A."/>
            <person name="Grimwood J."/>
            <person name="Schmutz J."/>
            <person name="Clum A."/>
            <person name="Reid I.D."/>
            <person name="Moisan M.C."/>
            <person name="Butler G."/>
            <person name="Nguyen T.T.M."/>
            <person name="Dewar K."/>
            <person name="Conant G."/>
            <person name="Drula E."/>
            <person name="Henrissat B."/>
            <person name="Hansel C."/>
            <person name="Singer S."/>
            <person name="Hutchinson M.I."/>
            <person name="de Vries R.P."/>
            <person name="Natvig D.O."/>
            <person name="Powell A.J."/>
            <person name="Tsang A."/>
            <person name="Grigoriev I.V."/>
        </authorList>
    </citation>
    <scope>NUCLEOTIDE SEQUENCE [LARGE SCALE GENOMIC DNA]</scope>
    <source>
        <strain evidence="6 7">ATCC 24622</strain>
    </source>
</reference>
<sequence>MRRDTVTVPSGWHVVLRFEADNPGLWALHCHIAWHMEGGMFVSFLERPDDLKALVRDIPPATKSLAERFCASRQ</sequence>
<protein>
    <recommendedName>
        <fullName evidence="5">Plastocyanin-like domain-containing protein</fullName>
    </recommendedName>
</protein>
<dbReference type="PROSITE" id="PS00079">
    <property type="entry name" value="MULTICOPPER_OXIDASE1"/>
    <property type="match status" value="1"/>
</dbReference>
<keyword evidence="2" id="KW-0479">Metal-binding</keyword>
<dbReference type="SUPFAM" id="SSF49503">
    <property type="entry name" value="Cupredoxins"/>
    <property type="match status" value="1"/>
</dbReference>
<comment type="similarity">
    <text evidence="1">Belongs to the multicopper oxidase family.</text>
</comment>
<keyword evidence="7" id="KW-1185">Reference proteome</keyword>
<dbReference type="PANTHER" id="PTHR11709">
    <property type="entry name" value="MULTI-COPPER OXIDASE"/>
    <property type="match status" value="1"/>
</dbReference>
<dbReference type="Proteomes" id="UP001586593">
    <property type="component" value="Unassembled WGS sequence"/>
</dbReference>
<dbReference type="PROSITE" id="PS00080">
    <property type="entry name" value="MULTICOPPER_OXIDASE2"/>
    <property type="match status" value="1"/>
</dbReference>
<accession>A0ABR3XH30</accession>
<dbReference type="InterPro" id="IPR033138">
    <property type="entry name" value="Cu_oxidase_CS"/>
</dbReference>
<evidence type="ECO:0000313" key="6">
    <source>
        <dbReference type="EMBL" id="KAL1874918.1"/>
    </source>
</evidence>
<dbReference type="InterPro" id="IPR045087">
    <property type="entry name" value="Cu-oxidase_fam"/>
</dbReference>
<proteinExistence type="inferred from homology"/>
<dbReference type="PANTHER" id="PTHR11709:SF394">
    <property type="entry name" value="FI03373P-RELATED"/>
    <property type="match status" value="1"/>
</dbReference>
<dbReference type="InterPro" id="IPR011706">
    <property type="entry name" value="Cu-oxidase_C"/>
</dbReference>
<gene>
    <name evidence="6" type="ORF">VTK73DRAFT_10398</name>
</gene>
<name>A0ABR3XH30_9PEZI</name>
<dbReference type="InterPro" id="IPR008972">
    <property type="entry name" value="Cupredoxin"/>
</dbReference>
<dbReference type="EMBL" id="JAZHXJ010000099">
    <property type="protein sequence ID" value="KAL1874918.1"/>
    <property type="molecule type" value="Genomic_DNA"/>
</dbReference>
<feature type="domain" description="Plastocyanin-like" evidence="5">
    <location>
        <begin position="1"/>
        <end position="49"/>
    </location>
</feature>
<dbReference type="InterPro" id="IPR002355">
    <property type="entry name" value="Cu_oxidase_Cu_BS"/>
</dbReference>
<dbReference type="Pfam" id="PF07731">
    <property type="entry name" value="Cu-oxidase_2"/>
    <property type="match status" value="1"/>
</dbReference>
<evidence type="ECO:0000256" key="4">
    <source>
        <dbReference type="ARBA" id="ARBA00023008"/>
    </source>
</evidence>
<evidence type="ECO:0000259" key="5">
    <source>
        <dbReference type="Pfam" id="PF07731"/>
    </source>
</evidence>
<evidence type="ECO:0000256" key="2">
    <source>
        <dbReference type="ARBA" id="ARBA00022723"/>
    </source>
</evidence>